<evidence type="ECO:0000313" key="2">
    <source>
        <dbReference type="Proteomes" id="UP000095751"/>
    </source>
</evidence>
<keyword evidence="2" id="KW-1185">Reference proteome</keyword>
<dbReference type="KEGG" id="fcy:FRACYDRAFT_257601"/>
<gene>
    <name evidence="1" type="ORF">FRACYDRAFT_257601</name>
</gene>
<dbReference type="EMBL" id="KV784448">
    <property type="protein sequence ID" value="OEU05890.1"/>
    <property type="molecule type" value="Genomic_DNA"/>
</dbReference>
<reference evidence="1 2" key="1">
    <citation type="submission" date="2016-09" db="EMBL/GenBank/DDBJ databases">
        <title>Extensive genetic diversity and differential bi-allelic expression allows diatom success in the polar Southern Ocean.</title>
        <authorList>
            <consortium name="DOE Joint Genome Institute"/>
            <person name="Mock T."/>
            <person name="Otillar R.P."/>
            <person name="Strauss J."/>
            <person name="Dupont C."/>
            <person name="Frickenhaus S."/>
            <person name="Maumus F."/>
            <person name="Mcmullan M."/>
            <person name="Sanges R."/>
            <person name="Schmutz J."/>
            <person name="Toseland A."/>
            <person name="Valas R."/>
            <person name="Veluchamy A."/>
            <person name="Ward B.J."/>
            <person name="Allen A."/>
            <person name="Barry K."/>
            <person name="Falciatore A."/>
            <person name="Ferrante M."/>
            <person name="Fortunato A.E."/>
            <person name="Gloeckner G."/>
            <person name="Gruber A."/>
            <person name="Hipkin R."/>
            <person name="Janech M."/>
            <person name="Kroth P."/>
            <person name="Leese F."/>
            <person name="Lindquist E."/>
            <person name="Lyon B.R."/>
            <person name="Martin J."/>
            <person name="Mayer C."/>
            <person name="Parker M."/>
            <person name="Quesneville H."/>
            <person name="Raymond J."/>
            <person name="Uhlig C."/>
            <person name="Valentin K.U."/>
            <person name="Worden A.Z."/>
            <person name="Armbrust E.V."/>
            <person name="Bowler C."/>
            <person name="Green B."/>
            <person name="Moulton V."/>
            <person name="Van Oosterhout C."/>
            <person name="Grigoriev I."/>
        </authorList>
    </citation>
    <scope>NUCLEOTIDE SEQUENCE [LARGE SCALE GENOMIC DNA]</scope>
    <source>
        <strain evidence="1 2">CCMP1102</strain>
    </source>
</reference>
<dbReference type="AlphaFoldDB" id="A0A1E7EJ41"/>
<name>A0A1E7EJ41_9STRA</name>
<evidence type="ECO:0000313" key="1">
    <source>
        <dbReference type="EMBL" id="OEU05890.1"/>
    </source>
</evidence>
<accession>A0A1E7EJ41</accession>
<organism evidence="1 2">
    <name type="scientific">Fragilariopsis cylindrus CCMP1102</name>
    <dbReference type="NCBI Taxonomy" id="635003"/>
    <lineage>
        <taxon>Eukaryota</taxon>
        <taxon>Sar</taxon>
        <taxon>Stramenopiles</taxon>
        <taxon>Ochrophyta</taxon>
        <taxon>Bacillariophyta</taxon>
        <taxon>Bacillariophyceae</taxon>
        <taxon>Bacillariophycidae</taxon>
        <taxon>Bacillariales</taxon>
        <taxon>Bacillariaceae</taxon>
        <taxon>Fragilariopsis</taxon>
    </lineage>
</organism>
<proteinExistence type="predicted"/>
<dbReference type="Proteomes" id="UP000095751">
    <property type="component" value="Unassembled WGS sequence"/>
</dbReference>
<sequence>MIFTVIVTLREDPLSPEFIIKRITILVLGIPIRNIGHDRCWDRVQALLVAATSGHITLGGVFFILRRQPDAFLTSLLFTSKSFRHGLYDVELCIRSARPIFFGTRSNVFAARFELKQSTLKLEFQSDCRRLRS</sequence>
<protein>
    <submittedName>
        <fullName evidence="1">Uncharacterized protein</fullName>
    </submittedName>
</protein>
<dbReference type="InParanoid" id="A0A1E7EJ41"/>